<sequence>MGNQWTLVPGPLELSKMVMFCDSVDAHSPELQEAKAQRQNKLSGSSSHPPPWTAVHQFKLPPGANPPSPHLDYYKSPSGFSASLWTLAIDASYGSQRGLGSGSDCRGSIHVSSHPSSSQGGHSSTWGPQEMPCLPPVLGFFTPERHGERGAALSEMRVIFLLGPWPEDLQAKSGNGEVGQASGPCRPSRQRSDGGKASE</sequence>
<organism evidence="1 2">
    <name type="scientific">Rangifer tarandus platyrhynchus</name>
    <name type="common">Svalbard reindeer</name>
    <dbReference type="NCBI Taxonomy" id="3082113"/>
    <lineage>
        <taxon>Eukaryota</taxon>
        <taxon>Metazoa</taxon>
        <taxon>Chordata</taxon>
        <taxon>Craniata</taxon>
        <taxon>Vertebrata</taxon>
        <taxon>Euteleostomi</taxon>
        <taxon>Mammalia</taxon>
        <taxon>Eutheria</taxon>
        <taxon>Laurasiatheria</taxon>
        <taxon>Artiodactyla</taxon>
        <taxon>Ruminantia</taxon>
        <taxon>Pecora</taxon>
        <taxon>Cervidae</taxon>
        <taxon>Odocoileinae</taxon>
        <taxon>Rangifer</taxon>
    </lineage>
</organism>
<evidence type="ECO:0000313" key="1">
    <source>
        <dbReference type="EMBL" id="CAM9748614.1"/>
    </source>
</evidence>
<protein>
    <submittedName>
        <fullName evidence="1">Uncharacterized protein</fullName>
    </submittedName>
</protein>
<name>A0AC59YJ75_RANTA</name>
<dbReference type="EMBL" id="OX596100">
    <property type="protein sequence ID" value="CAM9748614.1"/>
    <property type="molecule type" value="Genomic_DNA"/>
</dbReference>
<proteinExistence type="predicted"/>
<reference evidence="1" key="2">
    <citation type="submission" date="2025-03" db="EMBL/GenBank/DDBJ databases">
        <authorList>
            <consortium name="ELIXIR-Norway"/>
            <consortium name="Elixir Norway"/>
        </authorList>
    </citation>
    <scope>NUCLEOTIDE SEQUENCE</scope>
</reference>
<reference evidence="1" key="1">
    <citation type="submission" date="2023-05" db="EMBL/GenBank/DDBJ databases">
        <authorList>
            <consortium name="ELIXIR-Norway"/>
        </authorList>
    </citation>
    <scope>NUCLEOTIDE SEQUENCE</scope>
</reference>
<dbReference type="Proteomes" id="UP001162501">
    <property type="component" value="Chromosome 16"/>
</dbReference>
<evidence type="ECO:0000313" key="2">
    <source>
        <dbReference type="Proteomes" id="UP001162501"/>
    </source>
</evidence>
<gene>
    <name evidence="1" type="ORF">MRATA1EN22A_LOCUS6913</name>
</gene>
<accession>A0AC59YJ75</accession>